<reference evidence="11 12" key="1">
    <citation type="journal article" date="2015" name="Genome Announc.">
        <title>Expanding the biotechnology potential of lactobacilli through comparative genomics of 213 strains and associated genera.</title>
        <authorList>
            <person name="Sun Z."/>
            <person name="Harris H.M."/>
            <person name="McCann A."/>
            <person name="Guo C."/>
            <person name="Argimon S."/>
            <person name="Zhang W."/>
            <person name="Yang X."/>
            <person name="Jeffery I.B."/>
            <person name="Cooney J.C."/>
            <person name="Kagawa T.F."/>
            <person name="Liu W."/>
            <person name="Song Y."/>
            <person name="Salvetti E."/>
            <person name="Wrobel A."/>
            <person name="Rasinkangas P."/>
            <person name="Parkhill J."/>
            <person name="Rea M.C."/>
            <person name="O'Sullivan O."/>
            <person name="Ritari J."/>
            <person name="Douillard F.P."/>
            <person name="Paul Ross R."/>
            <person name="Yang R."/>
            <person name="Briner A.E."/>
            <person name="Felis G.E."/>
            <person name="de Vos W.M."/>
            <person name="Barrangou R."/>
            <person name="Klaenhammer T.R."/>
            <person name="Caufield P.W."/>
            <person name="Cui Y."/>
            <person name="Zhang H."/>
            <person name="O'Toole P.W."/>
        </authorList>
    </citation>
    <scope>NUCLEOTIDE SEQUENCE [LARGE SCALE GENOMIC DNA]</scope>
    <source>
        <strain evidence="11 12">DSM 21376</strain>
    </source>
</reference>
<dbReference type="RefSeq" id="WP_034988728.1">
    <property type="nucleotide sequence ID" value="NZ_AYZF01000008.1"/>
</dbReference>
<dbReference type="EMBL" id="AYZF01000008">
    <property type="protein sequence ID" value="KRN07140.1"/>
    <property type="molecule type" value="Genomic_DNA"/>
</dbReference>
<organism evidence="11 12">
    <name type="scientific">Liquorilactobacillus sucicola DSM 21376 = JCM 15457</name>
    <dbReference type="NCBI Taxonomy" id="1423806"/>
    <lineage>
        <taxon>Bacteria</taxon>
        <taxon>Bacillati</taxon>
        <taxon>Bacillota</taxon>
        <taxon>Bacilli</taxon>
        <taxon>Lactobacillales</taxon>
        <taxon>Lactobacillaceae</taxon>
        <taxon>Liquorilactobacillus</taxon>
    </lineage>
</organism>
<keyword evidence="2" id="KW-0813">Transport</keyword>
<dbReference type="PROSITE" id="PS51106">
    <property type="entry name" value="PTS_EIIC_TYPE_4"/>
    <property type="match status" value="1"/>
</dbReference>
<evidence type="ECO:0000256" key="4">
    <source>
        <dbReference type="ARBA" id="ARBA00022597"/>
    </source>
</evidence>
<evidence type="ECO:0000256" key="8">
    <source>
        <dbReference type="ARBA" id="ARBA00023136"/>
    </source>
</evidence>
<dbReference type="PANTHER" id="PTHR32502:SF4">
    <property type="entry name" value="PTS SYSTEM MANNOSE-SPECIFIC EIIC COMPONENT"/>
    <property type="match status" value="1"/>
</dbReference>
<evidence type="ECO:0000313" key="11">
    <source>
        <dbReference type="EMBL" id="KRN07140.1"/>
    </source>
</evidence>
<accession>A0A023CXU3</accession>
<evidence type="ECO:0000256" key="2">
    <source>
        <dbReference type="ARBA" id="ARBA00022448"/>
    </source>
</evidence>
<feature type="transmembrane region" description="Helical" evidence="10">
    <location>
        <begin position="206"/>
        <end position="236"/>
    </location>
</feature>
<proteinExistence type="predicted"/>
<feature type="compositionally biased region" description="Low complexity" evidence="9">
    <location>
        <begin position="249"/>
        <end position="265"/>
    </location>
</feature>
<dbReference type="Pfam" id="PF03609">
    <property type="entry name" value="EII-Sor"/>
    <property type="match status" value="1"/>
</dbReference>
<name>A0A023CXU3_9LACO</name>
<feature type="transmembrane region" description="Helical" evidence="10">
    <location>
        <begin position="6"/>
        <end position="22"/>
    </location>
</feature>
<sequence>MNIIQIILVLLVAGIAGMGSVLDEAQTHRPLVACTLIGLILGDVKTGIILGGTLEMMALGWMNVGLAMAPDTALASVISTLLVINTHTSIGEGIAIAVPLAAAGQALTIFVRTIVVFFVHKGDDFAQKGRYRAIEWMHVIALGLQALRVMIPTGIVLALSTSAVEGVLKSIPTVITGGLQIGGGIIVVVGYAMVINMMDVPELKPFFYLGFLFAAFTKFNLVGFGGLGLILALLYLQLEYSGKNNRAQTATASAGSAQQGNSSSAADDDLDDDLDD</sequence>
<dbReference type="AlphaFoldDB" id="A0A023CXU3"/>
<evidence type="ECO:0000256" key="3">
    <source>
        <dbReference type="ARBA" id="ARBA00022475"/>
    </source>
</evidence>
<dbReference type="OrthoDB" id="7058816at2"/>
<keyword evidence="5" id="KW-0598">Phosphotransferase system</keyword>
<dbReference type="PANTHER" id="PTHR32502">
    <property type="entry name" value="N-ACETYLGALACTOSAMINE PERMEASE II COMPONENT-RELATED"/>
    <property type="match status" value="1"/>
</dbReference>
<evidence type="ECO:0000256" key="7">
    <source>
        <dbReference type="ARBA" id="ARBA00022989"/>
    </source>
</evidence>
<dbReference type="PATRIC" id="fig|1423806.3.peg.724"/>
<gene>
    <name evidence="11" type="ORF">FD15_GL000712</name>
</gene>
<keyword evidence="7 10" id="KW-1133">Transmembrane helix</keyword>
<evidence type="ECO:0000256" key="1">
    <source>
        <dbReference type="ARBA" id="ARBA00004651"/>
    </source>
</evidence>
<protein>
    <submittedName>
        <fullName evidence="11">Pts system mannose-specific iic component</fullName>
    </submittedName>
</protein>
<dbReference type="InterPro" id="IPR004700">
    <property type="entry name" value="PTS_IIC_man"/>
</dbReference>
<dbReference type="Proteomes" id="UP000050961">
    <property type="component" value="Unassembled WGS sequence"/>
</dbReference>
<dbReference type="NCBIfam" id="TIGR00822">
    <property type="entry name" value="EII-Sor"/>
    <property type="match status" value="1"/>
</dbReference>
<feature type="transmembrane region" description="Helical" evidence="10">
    <location>
        <begin position="60"/>
        <end position="84"/>
    </location>
</feature>
<dbReference type="GO" id="GO:0005886">
    <property type="term" value="C:plasma membrane"/>
    <property type="evidence" value="ECO:0007669"/>
    <property type="project" value="UniProtKB-SubCell"/>
</dbReference>
<evidence type="ECO:0000256" key="5">
    <source>
        <dbReference type="ARBA" id="ARBA00022683"/>
    </source>
</evidence>
<dbReference type="STRING" id="1423806.FD15_GL000712"/>
<feature type="transmembrane region" description="Helical" evidence="10">
    <location>
        <begin position="31"/>
        <end position="54"/>
    </location>
</feature>
<feature type="transmembrane region" description="Helical" evidence="10">
    <location>
        <begin position="139"/>
        <end position="159"/>
    </location>
</feature>
<dbReference type="GO" id="GO:0009401">
    <property type="term" value="P:phosphoenolpyruvate-dependent sugar phosphotransferase system"/>
    <property type="evidence" value="ECO:0007669"/>
    <property type="project" value="UniProtKB-KW"/>
</dbReference>
<keyword evidence="8 10" id="KW-0472">Membrane</keyword>
<feature type="transmembrane region" description="Helical" evidence="10">
    <location>
        <begin position="96"/>
        <end position="119"/>
    </location>
</feature>
<feature type="transmembrane region" description="Helical" evidence="10">
    <location>
        <begin position="171"/>
        <end position="194"/>
    </location>
</feature>
<dbReference type="NCBIfam" id="NF011647">
    <property type="entry name" value="PRK15065.1"/>
    <property type="match status" value="1"/>
</dbReference>
<evidence type="ECO:0000256" key="10">
    <source>
        <dbReference type="SAM" id="Phobius"/>
    </source>
</evidence>
<comment type="caution">
    <text evidence="11">The sequence shown here is derived from an EMBL/GenBank/DDBJ whole genome shotgun (WGS) entry which is preliminary data.</text>
</comment>
<keyword evidence="4" id="KW-0762">Sugar transport</keyword>
<dbReference type="eggNOG" id="COG3715">
    <property type="taxonomic scope" value="Bacteria"/>
</dbReference>
<keyword evidence="12" id="KW-1185">Reference proteome</keyword>
<evidence type="ECO:0000256" key="9">
    <source>
        <dbReference type="SAM" id="MobiDB-lite"/>
    </source>
</evidence>
<dbReference type="InterPro" id="IPR050303">
    <property type="entry name" value="GatZ_KbaZ_carbometab"/>
</dbReference>
<keyword evidence="3" id="KW-1003">Cell membrane</keyword>
<comment type="subcellular location">
    <subcellularLocation>
        <location evidence="1">Cell membrane</location>
        <topology evidence="1">Multi-pass membrane protein</topology>
    </subcellularLocation>
</comment>
<keyword evidence="6 10" id="KW-0812">Transmembrane</keyword>
<feature type="compositionally biased region" description="Acidic residues" evidence="9">
    <location>
        <begin position="266"/>
        <end position="276"/>
    </location>
</feature>
<evidence type="ECO:0000256" key="6">
    <source>
        <dbReference type="ARBA" id="ARBA00022692"/>
    </source>
</evidence>
<evidence type="ECO:0000313" key="12">
    <source>
        <dbReference type="Proteomes" id="UP000050961"/>
    </source>
</evidence>
<feature type="region of interest" description="Disordered" evidence="9">
    <location>
        <begin position="249"/>
        <end position="276"/>
    </location>
</feature>